<dbReference type="RefSeq" id="WP_390360290.1">
    <property type="nucleotide sequence ID" value="NZ_JBHTKJ010000012.1"/>
</dbReference>
<dbReference type="Gene3D" id="3.30.70.1070">
    <property type="entry name" value="Sporulation related repeat"/>
    <property type="match status" value="1"/>
</dbReference>
<dbReference type="Pfam" id="PF05036">
    <property type="entry name" value="SPOR"/>
    <property type="match status" value="1"/>
</dbReference>
<dbReference type="Proteomes" id="UP001597040">
    <property type="component" value="Unassembled WGS sequence"/>
</dbReference>
<organism evidence="2 3">
    <name type="scientific">Virgibacillus byunsanensis</name>
    <dbReference type="NCBI Taxonomy" id="570945"/>
    <lineage>
        <taxon>Bacteria</taxon>
        <taxon>Bacillati</taxon>
        <taxon>Bacillota</taxon>
        <taxon>Bacilli</taxon>
        <taxon>Bacillales</taxon>
        <taxon>Bacillaceae</taxon>
        <taxon>Virgibacillus</taxon>
    </lineage>
</organism>
<proteinExistence type="predicted"/>
<gene>
    <name evidence="2" type="ORF">ACFQ3N_05440</name>
</gene>
<dbReference type="InterPro" id="IPR036680">
    <property type="entry name" value="SPOR-like_sf"/>
</dbReference>
<dbReference type="SUPFAM" id="SSF110997">
    <property type="entry name" value="Sporulation related repeat"/>
    <property type="match status" value="1"/>
</dbReference>
<comment type="caution">
    <text evidence="2">The sequence shown here is derived from an EMBL/GenBank/DDBJ whole genome shotgun (WGS) entry which is preliminary data.</text>
</comment>
<evidence type="ECO:0000313" key="2">
    <source>
        <dbReference type="EMBL" id="MFD1037849.1"/>
    </source>
</evidence>
<sequence length="77" mass="8503">MGKYKIVVETTNSKKRAQQQYNLITKNNISTNITTYKTDGGELYSVETGPYSGRKNVLQDVDKIKGLGVVNAFITSA</sequence>
<accession>A0ABW3LK21</accession>
<keyword evidence="3" id="KW-1185">Reference proteome</keyword>
<feature type="domain" description="SPOR" evidence="1">
    <location>
        <begin position="1"/>
        <end position="77"/>
    </location>
</feature>
<reference evidence="3" key="1">
    <citation type="journal article" date="2019" name="Int. J. Syst. Evol. Microbiol.">
        <title>The Global Catalogue of Microorganisms (GCM) 10K type strain sequencing project: providing services to taxonomists for standard genome sequencing and annotation.</title>
        <authorList>
            <consortium name="The Broad Institute Genomics Platform"/>
            <consortium name="The Broad Institute Genome Sequencing Center for Infectious Disease"/>
            <person name="Wu L."/>
            <person name="Ma J."/>
        </authorList>
    </citation>
    <scope>NUCLEOTIDE SEQUENCE [LARGE SCALE GENOMIC DNA]</scope>
    <source>
        <strain evidence="3">CCUG 56754</strain>
    </source>
</reference>
<evidence type="ECO:0000313" key="3">
    <source>
        <dbReference type="Proteomes" id="UP001597040"/>
    </source>
</evidence>
<name>A0ABW3LK21_9BACI</name>
<evidence type="ECO:0000259" key="1">
    <source>
        <dbReference type="PROSITE" id="PS51724"/>
    </source>
</evidence>
<protein>
    <submittedName>
        <fullName evidence="2">SPOR domain-containing protein</fullName>
    </submittedName>
</protein>
<dbReference type="InterPro" id="IPR007730">
    <property type="entry name" value="SPOR-like_dom"/>
</dbReference>
<dbReference type="EMBL" id="JBHTKJ010000012">
    <property type="protein sequence ID" value="MFD1037849.1"/>
    <property type="molecule type" value="Genomic_DNA"/>
</dbReference>
<dbReference type="PROSITE" id="PS51724">
    <property type="entry name" value="SPOR"/>
    <property type="match status" value="1"/>
</dbReference>